<evidence type="ECO:0000313" key="2">
    <source>
        <dbReference type="Proteomes" id="UP000076959"/>
    </source>
</evidence>
<proteinExistence type="predicted"/>
<evidence type="ECO:0000313" key="1">
    <source>
        <dbReference type="EMBL" id="OAF14673.1"/>
    </source>
</evidence>
<dbReference type="InterPro" id="IPR029069">
    <property type="entry name" value="HotDog_dom_sf"/>
</dbReference>
<comment type="caution">
    <text evidence="1">The sequence shown here is derived from an EMBL/GenBank/DDBJ whole genome shotgun (WGS) entry which is preliminary data.</text>
</comment>
<accession>A0A176Z4G5</accession>
<dbReference type="Pfam" id="PF13279">
    <property type="entry name" value="4HBT_2"/>
    <property type="match status" value="1"/>
</dbReference>
<name>A0A176Z4G5_9BRAD</name>
<protein>
    <submittedName>
        <fullName evidence="1">Thioesterase</fullName>
    </submittedName>
</protein>
<dbReference type="EMBL" id="LUUB01000029">
    <property type="protein sequence ID" value="OAF14673.1"/>
    <property type="molecule type" value="Genomic_DNA"/>
</dbReference>
<sequence>MPETTTDAPKIEPKAEHKAEPFRASIMQIEPQWIDYNGHLNMAYYNVMFDRAIDQLWLKLGIGPTYMKERNGSTFTAECHVRYLREIHLGDPVQVSVWLLEADDKRLHTFEELRHATEGWLSATSENMSLHMDMTARRVAPFPPDIQERIAAVTRAHSAVPRPEGIGRSVAMPSKR</sequence>
<dbReference type="RefSeq" id="WP_063697266.1">
    <property type="nucleotide sequence ID" value="NZ_LUUB01000029.1"/>
</dbReference>
<dbReference type="Gene3D" id="3.10.129.10">
    <property type="entry name" value="Hotdog Thioesterase"/>
    <property type="match status" value="1"/>
</dbReference>
<dbReference type="STRING" id="1505087.AYJ54_42110"/>
<dbReference type="GO" id="GO:0047617">
    <property type="term" value="F:fatty acyl-CoA hydrolase activity"/>
    <property type="evidence" value="ECO:0007669"/>
    <property type="project" value="TreeGrafter"/>
</dbReference>
<gene>
    <name evidence="1" type="ORF">AYJ54_42110</name>
</gene>
<dbReference type="CDD" id="cd00586">
    <property type="entry name" value="4HBT"/>
    <property type="match status" value="1"/>
</dbReference>
<organism evidence="1 2">
    <name type="scientific">Bradyrhizobium centrolobii</name>
    <dbReference type="NCBI Taxonomy" id="1505087"/>
    <lineage>
        <taxon>Bacteria</taxon>
        <taxon>Pseudomonadati</taxon>
        <taxon>Pseudomonadota</taxon>
        <taxon>Alphaproteobacteria</taxon>
        <taxon>Hyphomicrobiales</taxon>
        <taxon>Nitrobacteraceae</taxon>
        <taxon>Bradyrhizobium</taxon>
    </lineage>
</organism>
<dbReference type="FunFam" id="3.10.129.10:FF:000138">
    <property type="entry name" value="Putative thioesterase"/>
    <property type="match status" value="1"/>
</dbReference>
<dbReference type="PANTHER" id="PTHR31793:SF2">
    <property type="entry name" value="BLR1345 PROTEIN"/>
    <property type="match status" value="1"/>
</dbReference>
<dbReference type="InterPro" id="IPR050563">
    <property type="entry name" value="4-hydroxybenzoyl-CoA_TE"/>
</dbReference>
<dbReference type="PANTHER" id="PTHR31793">
    <property type="entry name" value="4-HYDROXYBENZOYL-COA THIOESTERASE FAMILY MEMBER"/>
    <property type="match status" value="1"/>
</dbReference>
<reference evidence="1 2" key="1">
    <citation type="submission" date="2016-03" db="EMBL/GenBank/DDBJ databases">
        <title>Draft Genome Sequence of the Strain BR 10245 (Bradyrhizobium sp.) isolated from nodules of Centrolobium paraense.</title>
        <authorList>
            <person name="Simoes-Araujo J.L.Sr."/>
            <person name="Barauna A.C."/>
            <person name="Silva K."/>
            <person name="Zilli J.E."/>
        </authorList>
    </citation>
    <scope>NUCLEOTIDE SEQUENCE [LARGE SCALE GENOMIC DNA]</scope>
    <source>
        <strain evidence="1 2">BR 10245</strain>
    </source>
</reference>
<dbReference type="AlphaFoldDB" id="A0A176Z4G5"/>
<keyword evidence="2" id="KW-1185">Reference proteome</keyword>
<dbReference type="Proteomes" id="UP000076959">
    <property type="component" value="Unassembled WGS sequence"/>
</dbReference>
<dbReference type="SUPFAM" id="SSF54637">
    <property type="entry name" value="Thioesterase/thiol ester dehydrase-isomerase"/>
    <property type="match status" value="1"/>
</dbReference>